<feature type="transmembrane region" description="Helical" evidence="2">
    <location>
        <begin position="20"/>
        <end position="41"/>
    </location>
</feature>
<organism evidence="4 5">
    <name type="scientific">Butyrivibrio hungatei DSM 14810</name>
    <dbReference type="NCBI Taxonomy" id="1121132"/>
    <lineage>
        <taxon>Bacteria</taxon>
        <taxon>Bacillati</taxon>
        <taxon>Bacillota</taxon>
        <taxon>Clostridia</taxon>
        <taxon>Lachnospirales</taxon>
        <taxon>Lachnospiraceae</taxon>
        <taxon>Butyrivibrio</taxon>
    </lineage>
</organism>
<feature type="compositionally biased region" description="Basic and acidic residues" evidence="1">
    <location>
        <begin position="109"/>
        <end position="118"/>
    </location>
</feature>
<feature type="region of interest" description="Disordered" evidence="1">
    <location>
        <begin position="100"/>
        <end position="134"/>
    </location>
</feature>
<protein>
    <submittedName>
        <fullName evidence="4">MacB-like periplasmic core domain</fullName>
    </submittedName>
</protein>
<feature type="domain" description="MacB-like periplasmic core" evidence="3">
    <location>
        <begin position="149"/>
        <end position="255"/>
    </location>
</feature>
<evidence type="ECO:0000313" key="5">
    <source>
        <dbReference type="Proteomes" id="UP000184097"/>
    </source>
</evidence>
<dbReference type="Pfam" id="PF12704">
    <property type="entry name" value="MacB_PCD"/>
    <property type="match status" value="1"/>
</dbReference>
<dbReference type="AlphaFoldDB" id="A0A1M7SNP8"/>
<name>A0A1M7SNP8_9FIRM</name>
<feature type="transmembrane region" description="Helical" evidence="2">
    <location>
        <begin position="359"/>
        <end position="384"/>
    </location>
</feature>
<gene>
    <name evidence="4" type="ORF">SAMN02745247_02166</name>
</gene>
<keyword evidence="2" id="KW-0812">Transmembrane</keyword>
<evidence type="ECO:0000256" key="2">
    <source>
        <dbReference type="SAM" id="Phobius"/>
    </source>
</evidence>
<evidence type="ECO:0000256" key="1">
    <source>
        <dbReference type="SAM" id="MobiDB-lite"/>
    </source>
</evidence>
<accession>A0A1M7SNP8</accession>
<evidence type="ECO:0000259" key="3">
    <source>
        <dbReference type="Pfam" id="PF12704"/>
    </source>
</evidence>
<reference evidence="4 5" key="1">
    <citation type="submission" date="2016-12" db="EMBL/GenBank/DDBJ databases">
        <authorList>
            <person name="Song W.-J."/>
            <person name="Kurnit D.M."/>
        </authorList>
    </citation>
    <scope>NUCLEOTIDE SEQUENCE [LARGE SCALE GENOMIC DNA]</scope>
    <source>
        <strain evidence="4 5">DSM 14810</strain>
    </source>
</reference>
<evidence type="ECO:0000313" key="4">
    <source>
        <dbReference type="EMBL" id="SHN60069.1"/>
    </source>
</evidence>
<dbReference type="InterPro" id="IPR025857">
    <property type="entry name" value="MacB_PCD"/>
</dbReference>
<dbReference type="RefSeq" id="WP_072703945.1">
    <property type="nucleotide sequence ID" value="NZ_FRDH01000008.1"/>
</dbReference>
<dbReference type="Proteomes" id="UP000184097">
    <property type="component" value="Unassembled WGS sequence"/>
</dbReference>
<sequence length="426" mass="48270">MKFFKNLDKEKIKNKILKIIKSKAFIIVITLIILDLVLGFISRALINKLPEQSAADRWSADGKMMAQVSVFFTEDQMIDSDFIKKMEYIMESKMTDSGIVEETDDDDQSDQKDPKIVETQKIGDNGASEDTEAPVDDTKLYSSCYSAQGLVSISFEGKTADNVTAIGTYGDFFLFHPLELVSGSYYNKDALMKDQIVIDEDLSWQLFGSSEVVGQMVTIGDIPHYVSGVVKRQEGKMRTTAGQQGGLAYISYDSLCKYGTILSGRTEKEEISEDGKTSLRGGINCYEVVMPSPVDGIVKTIVKESTSLDDRYISVVDNSDRFSALSMYDILTSFGTRSMWNKAIFYPYWENLARGYEDILVVLFTIRWICKLIVICMFSAYVVYQYRHKKWTVSGIVQTLSDKKYDFEVKQKQKKKKEGQRRGVKL</sequence>
<dbReference type="EMBL" id="FRDH01000008">
    <property type="protein sequence ID" value="SHN60069.1"/>
    <property type="molecule type" value="Genomic_DNA"/>
</dbReference>
<proteinExistence type="predicted"/>
<keyword evidence="2" id="KW-0472">Membrane</keyword>
<keyword evidence="2" id="KW-1133">Transmembrane helix</keyword>